<evidence type="ECO:0000256" key="5">
    <source>
        <dbReference type="ARBA" id="ARBA00022989"/>
    </source>
</evidence>
<gene>
    <name evidence="8" type="ORF">H3H36_11855</name>
</gene>
<evidence type="ECO:0000313" key="9">
    <source>
        <dbReference type="Proteomes" id="UP000566711"/>
    </source>
</evidence>
<evidence type="ECO:0000256" key="4">
    <source>
        <dbReference type="ARBA" id="ARBA00022692"/>
    </source>
</evidence>
<accession>A0A7W2I727</accession>
<dbReference type="PANTHER" id="PTHR33452">
    <property type="entry name" value="OXIDOREDUCTASE CATD-RELATED"/>
    <property type="match status" value="1"/>
</dbReference>
<dbReference type="Pfam" id="PF07681">
    <property type="entry name" value="DoxX"/>
    <property type="match status" value="1"/>
</dbReference>
<comment type="subcellular location">
    <subcellularLocation>
        <location evidence="1">Cell membrane</location>
        <topology evidence="1">Multi-pass membrane protein</topology>
    </subcellularLocation>
</comment>
<feature type="transmembrane region" description="Helical" evidence="7">
    <location>
        <begin position="61"/>
        <end position="86"/>
    </location>
</feature>
<keyword evidence="9" id="KW-1185">Reference proteome</keyword>
<dbReference type="GO" id="GO:0005886">
    <property type="term" value="C:plasma membrane"/>
    <property type="evidence" value="ECO:0007669"/>
    <property type="project" value="UniProtKB-SubCell"/>
</dbReference>
<keyword evidence="6 7" id="KW-0472">Membrane</keyword>
<organism evidence="8 9">
    <name type="scientific">Rugamonas fusca</name>
    <dbReference type="NCBI Taxonomy" id="2758568"/>
    <lineage>
        <taxon>Bacteria</taxon>
        <taxon>Pseudomonadati</taxon>
        <taxon>Pseudomonadota</taxon>
        <taxon>Betaproteobacteria</taxon>
        <taxon>Burkholderiales</taxon>
        <taxon>Oxalobacteraceae</taxon>
        <taxon>Telluria group</taxon>
        <taxon>Rugamonas</taxon>
    </lineage>
</organism>
<reference evidence="8 9" key="1">
    <citation type="submission" date="2020-07" db="EMBL/GenBank/DDBJ databases">
        <title>Novel species isolated from subtropical streams in China.</title>
        <authorList>
            <person name="Lu H."/>
        </authorList>
    </citation>
    <scope>NUCLEOTIDE SEQUENCE [LARGE SCALE GENOMIC DNA]</scope>
    <source>
        <strain evidence="8 9">FT3S</strain>
    </source>
</reference>
<protein>
    <submittedName>
        <fullName evidence="8">DoxX family protein</fullName>
    </submittedName>
</protein>
<keyword evidence="3" id="KW-1003">Cell membrane</keyword>
<keyword evidence="4 7" id="KW-0812">Transmembrane</keyword>
<keyword evidence="5 7" id="KW-1133">Transmembrane helix</keyword>
<proteinExistence type="inferred from homology"/>
<dbReference type="InterPro" id="IPR032808">
    <property type="entry name" value="DoxX"/>
</dbReference>
<evidence type="ECO:0000313" key="8">
    <source>
        <dbReference type="EMBL" id="MBA5606051.1"/>
    </source>
</evidence>
<evidence type="ECO:0000256" key="3">
    <source>
        <dbReference type="ARBA" id="ARBA00022475"/>
    </source>
</evidence>
<evidence type="ECO:0000256" key="2">
    <source>
        <dbReference type="ARBA" id="ARBA00006679"/>
    </source>
</evidence>
<evidence type="ECO:0000256" key="1">
    <source>
        <dbReference type="ARBA" id="ARBA00004651"/>
    </source>
</evidence>
<dbReference type="PANTHER" id="PTHR33452:SF1">
    <property type="entry name" value="INNER MEMBRANE PROTEIN YPHA-RELATED"/>
    <property type="match status" value="1"/>
</dbReference>
<dbReference type="Proteomes" id="UP000566711">
    <property type="component" value="Unassembled WGS sequence"/>
</dbReference>
<evidence type="ECO:0000256" key="6">
    <source>
        <dbReference type="ARBA" id="ARBA00023136"/>
    </source>
</evidence>
<feature type="transmembrane region" description="Helical" evidence="7">
    <location>
        <begin position="7"/>
        <end position="25"/>
    </location>
</feature>
<dbReference type="InterPro" id="IPR051907">
    <property type="entry name" value="DoxX-like_oxidoreductase"/>
</dbReference>
<evidence type="ECO:0000256" key="7">
    <source>
        <dbReference type="SAM" id="Phobius"/>
    </source>
</evidence>
<sequence>MEKHRNTILLVSRILMALIFIGAGIDKMGRYAATVNLMQSAGVTGSLLPAVIALELGGGLAILLGAATCWAALCLAMFCVVSAVLFHDNFADALQLAMFMKNLAMAGGFLSLAVAGAGAISIDARKRAARTAMRTGTYIPNNRDNKRGL</sequence>
<dbReference type="AlphaFoldDB" id="A0A7W2I727"/>
<comment type="similarity">
    <text evidence="2">Belongs to the DoxX family.</text>
</comment>
<name>A0A7W2I727_9BURK</name>
<dbReference type="EMBL" id="JACEZS010000009">
    <property type="protein sequence ID" value="MBA5606051.1"/>
    <property type="molecule type" value="Genomic_DNA"/>
</dbReference>
<comment type="caution">
    <text evidence="8">The sequence shown here is derived from an EMBL/GenBank/DDBJ whole genome shotgun (WGS) entry which is preliminary data.</text>
</comment>
<dbReference type="RefSeq" id="WP_182217710.1">
    <property type="nucleotide sequence ID" value="NZ_JACEZS010000009.1"/>
</dbReference>
<feature type="transmembrane region" description="Helical" evidence="7">
    <location>
        <begin position="106"/>
        <end position="124"/>
    </location>
</feature>
<feature type="transmembrane region" description="Helical" evidence="7">
    <location>
        <begin position="31"/>
        <end position="54"/>
    </location>
</feature>